<gene>
    <name evidence="2" type="ORF">EET67_02395</name>
</gene>
<dbReference type="Pfam" id="PF13770">
    <property type="entry name" value="DUF4169"/>
    <property type="match status" value="1"/>
</dbReference>
<dbReference type="InterPro" id="IPR025227">
    <property type="entry name" value="DUF4169"/>
</dbReference>
<dbReference type="Proteomes" id="UP000281647">
    <property type="component" value="Unassembled WGS sequence"/>
</dbReference>
<evidence type="ECO:0000313" key="3">
    <source>
        <dbReference type="Proteomes" id="UP000281647"/>
    </source>
</evidence>
<name>A0A432VCA8_9HYPH</name>
<dbReference type="AlphaFoldDB" id="A0A432VCA8"/>
<dbReference type="OrthoDB" id="7173889at2"/>
<keyword evidence="3" id="KW-1185">Reference proteome</keyword>
<sequence>MSDIINLRLARKRKTRAAKEQVAEQNRARFGRTKLEKAESRKLAERESRLLDAHKRDRPDDGEEK</sequence>
<organism evidence="2 3">
    <name type="scientific">Borborobacter arsenicus</name>
    <dbReference type="NCBI Taxonomy" id="1851146"/>
    <lineage>
        <taxon>Bacteria</taxon>
        <taxon>Pseudomonadati</taxon>
        <taxon>Pseudomonadota</taxon>
        <taxon>Alphaproteobacteria</taxon>
        <taxon>Hyphomicrobiales</taxon>
        <taxon>Phyllobacteriaceae</taxon>
        <taxon>Borborobacter</taxon>
    </lineage>
</organism>
<feature type="region of interest" description="Disordered" evidence="1">
    <location>
        <begin position="1"/>
        <end position="65"/>
    </location>
</feature>
<comment type="caution">
    <text evidence="2">The sequence shown here is derived from an EMBL/GenBank/DDBJ whole genome shotgun (WGS) entry which is preliminary data.</text>
</comment>
<dbReference type="EMBL" id="RKST01000001">
    <property type="protein sequence ID" value="RUM99754.1"/>
    <property type="molecule type" value="Genomic_DNA"/>
</dbReference>
<evidence type="ECO:0000313" key="2">
    <source>
        <dbReference type="EMBL" id="RUM99754.1"/>
    </source>
</evidence>
<protein>
    <submittedName>
        <fullName evidence="2">DUF4169 family protein</fullName>
    </submittedName>
</protein>
<reference evidence="2 3" key="1">
    <citation type="submission" date="2018-11" db="EMBL/GenBank/DDBJ databases">
        <title>Pseudaminobacter arsenicus sp. nov., an arsenic-resistant bacterium isolated from arsenic-rich aquifers.</title>
        <authorList>
            <person name="Mu Y."/>
        </authorList>
    </citation>
    <scope>NUCLEOTIDE SEQUENCE [LARGE SCALE GENOMIC DNA]</scope>
    <source>
        <strain evidence="2 3">CB3</strain>
    </source>
</reference>
<proteinExistence type="predicted"/>
<feature type="compositionally biased region" description="Basic and acidic residues" evidence="1">
    <location>
        <begin position="33"/>
        <end position="65"/>
    </location>
</feature>
<evidence type="ECO:0000256" key="1">
    <source>
        <dbReference type="SAM" id="MobiDB-lite"/>
    </source>
</evidence>
<accession>A0A432VCA8</accession>
<dbReference type="RefSeq" id="WP_128625991.1">
    <property type="nucleotide sequence ID" value="NZ_RKST01000001.1"/>
</dbReference>